<feature type="chain" id="PRO_5032954089" evidence="1">
    <location>
        <begin position="24"/>
        <end position="116"/>
    </location>
</feature>
<evidence type="ECO:0000256" key="1">
    <source>
        <dbReference type="SAM" id="SignalP"/>
    </source>
</evidence>
<evidence type="ECO:0000313" key="3">
    <source>
        <dbReference type="Proteomes" id="UP000587991"/>
    </source>
</evidence>
<dbReference type="Proteomes" id="UP000587991">
    <property type="component" value="Unassembled WGS sequence"/>
</dbReference>
<dbReference type="Pfam" id="PF11191">
    <property type="entry name" value="DUF2782"/>
    <property type="match status" value="1"/>
</dbReference>
<organism evidence="2 3">
    <name type="scientific">Leeia aquatica</name>
    <dbReference type="NCBI Taxonomy" id="2725557"/>
    <lineage>
        <taxon>Bacteria</taxon>
        <taxon>Pseudomonadati</taxon>
        <taxon>Pseudomonadota</taxon>
        <taxon>Betaproteobacteria</taxon>
        <taxon>Neisseriales</taxon>
        <taxon>Leeiaceae</taxon>
        <taxon>Leeia</taxon>
    </lineage>
</organism>
<dbReference type="AlphaFoldDB" id="A0A847S378"/>
<name>A0A847S378_9NEIS</name>
<evidence type="ECO:0000313" key="2">
    <source>
        <dbReference type="EMBL" id="NLR76241.1"/>
    </source>
</evidence>
<keyword evidence="1" id="KW-0732">Signal</keyword>
<dbReference type="InterPro" id="IPR021357">
    <property type="entry name" value="DUF2782"/>
</dbReference>
<proteinExistence type="predicted"/>
<sequence length="116" mass="12932">MRATLIMASLGLALQLTAPAVHAAEPLPPGLQPLPDVPPPLVNIDPDNEPEVTVVQKGEVKEEQFRIRGRLYMIKVTPANGSNSYYLVDDKGSGQFQRRDRVDVNLQIPRWVVMEF</sequence>
<comment type="caution">
    <text evidence="2">The sequence shown here is derived from an EMBL/GenBank/DDBJ whole genome shotgun (WGS) entry which is preliminary data.</text>
</comment>
<dbReference type="Gene3D" id="2.20.130.30">
    <property type="entry name" value="Protein of unknown function DUF2782"/>
    <property type="match status" value="1"/>
</dbReference>
<accession>A0A847S378</accession>
<gene>
    <name evidence="2" type="ORF">HF682_13835</name>
</gene>
<dbReference type="EMBL" id="JABAIM010000003">
    <property type="protein sequence ID" value="NLR76241.1"/>
    <property type="molecule type" value="Genomic_DNA"/>
</dbReference>
<protein>
    <submittedName>
        <fullName evidence="2">DUF2782 domain-containing protein</fullName>
    </submittedName>
</protein>
<dbReference type="RefSeq" id="WP_168877908.1">
    <property type="nucleotide sequence ID" value="NZ_JABAIM010000003.1"/>
</dbReference>
<feature type="signal peptide" evidence="1">
    <location>
        <begin position="1"/>
        <end position="23"/>
    </location>
</feature>
<reference evidence="2 3" key="1">
    <citation type="submission" date="2020-04" db="EMBL/GenBank/DDBJ databases">
        <title>Draft genome of Leeia sp. IMCC25680.</title>
        <authorList>
            <person name="Song J."/>
            <person name="Cho J.-C."/>
        </authorList>
    </citation>
    <scope>NUCLEOTIDE SEQUENCE [LARGE SCALE GENOMIC DNA]</scope>
    <source>
        <strain evidence="2 3">IMCC25680</strain>
    </source>
</reference>
<keyword evidence="3" id="KW-1185">Reference proteome</keyword>